<comment type="subcellular location">
    <subcellularLocation>
        <location evidence="3">Cell projection</location>
        <location evidence="3">Ruffle membrane</location>
    </subcellularLocation>
    <subcellularLocation>
        <location evidence="2">Cytoplasm</location>
    </subcellularLocation>
    <subcellularLocation>
        <location evidence="1">Membrane</location>
        <topology evidence="1">Peripheral membrane protein</topology>
    </subcellularLocation>
</comment>
<evidence type="ECO:0000256" key="24">
    <source>
        <dbReference type="SAM" id="MobiDB-lite"/>
    </source>
</evidence>
<evidence type="ECO:0000256" key="6">
    <source>
        <dbReference type="ARBA" id="ARBA00022703"/>
    </source>
</evidence>
<dbReference type="InterPro" id="IPR052365">
    <property type="entry name" value="THEM4/THEM5_acyl-CoA_thioest"/>
</dbReference>
<evidence type="ECO:0000256" key="2">
    <source>
        <dbReference type="ARBA" id="ARBA00004496"/>
    </source>
</evidence>
<feature type="compositionally biased region" description="Low complexity" evidence="24">
    <location>
        <begin position="15"/>
        <end position="34"/>
    </location>
</feature>
<evidence type="ECO:0000256" key="3">
    <source>
        <dbReference type="ARBA" id="ARBA00004632"/>
    </source>
</evidence>
<comment type="catalytic activity">
    <reaction evidence="13">
        <text>(5Z,8Z,11Z,14Z)-eicosatetraenoyl-CoA + H2O = (5Z,8Z,11Z,14Z)-eicosatetraenoate + CoA + H(+)</text>
        <dbReference type="Rhea" id="RHEA:40151"/>
        <dbReference type="ChEBI" id="CHEBI:15377"/>
        <dbReference type="ChEBI" id="CHEBI:15378"/>
        <dbReference type="ChEBI" id="CHEBI:32395"/>
        <dbReference type="ChEBI" id="CHEBI:57287"/>
        <dbReference type="ChEBI" id="CHEBI:57368"/>
    </reaction>
    <physiologicalReaction direction="left-to-right" evidence="13">
        <dbReference type="Rhea" id="RHEA:40152"/>
    </physiologicalReaction>
</comment>
<feature type="compositionally biased region" description="Basic residues" evidence="24">
    <location>
        <begin position="1"/>
        <end position="13"/>
    </location>
</feature>
<evidence type="ECO:0000256" key="1">
    <source>
        <dbReference type="ARBA" id="ARBA00004170"/>
    </source>
</evidence>
<dbReference type="GO" id="GO:0005737">
    <property type="term" value="C:cytoplasm"/>
    <property type="evidence" value="ECO:0007669"/>
    <property type="project" value="UniProtKB-SubCell"/>
</dbReference>
<evidence type="ECO:0000256" key="16">
    <source>
        <dbReference type="ARBA" id="ARBA00038848"/>
    </source>
</evidence>
<keyword evidence="8" id="KW-0276">Fatty acid metabolism</keyword>
<evidence type="ECO:0000256" key="12">
    <source>
        <dbReference type="ARBA" id="ARBA00023273"/>
    </source>
</evidence>
<comment type="catalytic activity">
    <reaction evidence="23">
        <text>tetradecanoyl-CoA + H2O = tetradecanoate + CoA + H(+)</text>
        <dbReference type="Rhea" id="RHEA:40119"/>
        <dbReference type="ChEBI" id="CHEBI:15377"/>
        <dbReference type="ChEBI" id="CHEBI:15378"/>
        <dbReference type="ChEBI" id="CHEBI:30807"/>
        <dbReference type="ChEBI" id="CHEBI:57287"/>
        <dbReference type="ChEBI" id="CHEBI:57385"/>
    </reaction>
    <physiologicalReaction direction="left-to-right" evidence="23">
        <dbReference type="Rhea" id="RHEA:40120"/>
    </physiologicalReaction>
</comment>
<keyword evidence="4" id="KW-1003">Cell membrane</keyword>
<dbReference type="InterPro" id="IPR006683">
    <property type="entry name" value="Thioestr_dom"/>
</dbReference>
<gene>
    <name evidence="26" type="ORF">G4Z16_06765</name>
</gene>
<dbReference type="PANTHER" id="PTHR12418:SF19">
    <property type="entry name" value="ACYL-COENZYME A THIOESTERASE THEM4"/>
    <property type="match status" value="1"/>
</dbReference>
<dbReference type="InterPro" id="IPR029069">
    <property type="entry name" value="HotDog_dom_sf"/>
</dbReference>
<keyword evidence="12" id="KW-0966">Cell projection</keyword>
<comment type="catalytic activity">
    <reaction evidence="19">
        <text>octanoyl-CoA + H2O = octanoate + CoA + H(+)</text>
        <dbReference type="Rhea" id="RHEA:30143"/>
        <dbReference type="ChEBI" id="CHEBI:15377"/>
        <dbReference type="ChEBI" id="CHEBI:15378"/>
        <dbReference type="ChEBI" id="CHEBI:25646"/>
        <dbReference type="ChEBI" id="CHEBI:57287"/>
        <dbReference type="ChEBI" id="CHEBI:57386"/>
    </reaction>
    <physiologicalReaction direction="left-to-right" evidence="19">
        <dbReference type="Rhea" id="RHEA:30144"/>
    </physiologicalReaction>
</comment>
<dbReference type="AlphaFoldDB" id="A0A7T1T4C5"/>
<protein>
    <recommendedName>
        <fullName evidence="17">Acyl-coenzyme A thioesterase THEM4</fullName>
        <ecNumber evidence="16">3.1.2.2</ecNumber>
    </recommendedName>
    <alternativeName>
        <fullName evidence="18">Thioesterase superfamily member 4</fullName>
    </alternativeName>
</protein>
<evidence type="ECO:0000256" key="17">
    <source>
        <dbReference type="ARBA" id="ARBA00040123"/>
    </source>
</evidence>
<dbReference type="KEGG" id="sbat:G4Z16_06765"/>
<proteinExistence type="inferred from homology"/>
<evidence type="ECO:0000256" key="9">
    <source>
        <dbReference type="ARBA" id="ARBA00022946"/>
    </source>
</evidence>
<keyword evidence="7" id="KW-0378">Hydrolase</keyword>
<dbReference type="SUPFAM" id="SSF54637">
    <property type="entry name" value="Thioesterase/thiol ester dehydrase-isomerase"/>
    <property type="match status" value="1"/>
</dbReference>
<evidence type="ECO:0000259" key="25">
    <source>
        <dbReference type="Pfam" id="PF03061"/>
    </source>
</evidence>
<keyword evidence="11" id="KW-0472">Membrane</keyword>
<evidence type="ECO:0000313" key="26">
    <source>
        <dbReference type="EMBL" id="QPP06149.1"/>
    </source>
</evidence>
<evidence type="ECO:0000256" key="8">
    <source>
        <dbReference type="ARBA" id="ARBA00022832"/>
    </source>
</evidence>
<evidence type="ECO:0000256" key="7">
    <source>
        <dbReference type="ARBA" id="ARBA00022801"/>
    </source>
</evidence>
<comment type="catalytic activity">
    <reaction evidence="14">
        <text>(9Z)-octadecenoyl-CoA + H2O = (9Z)-octadecenoate + CoA + H(+)</text>
        <dbReference type="Rhea" id="RHEA:40139"/>
        <dbReference type="ChEBI" id="CHEBI:15377"/>
        <dbReference type="ChEBI" id="CHEBI:15378"/>
        <dbReference type="ChEBI" id="CHEBI:30823"/>
        <dbReference type="ChEBI" id="CHEBI:57287"/>
        <dbReference type="ChEBI" id="CHEBI:57387"/>
    </reaction>
    <physiologicalReaction direction="left-to-right" evidence="14">
        <dbReference type="Rhea" id="RHEA:40140"/>
    </physiologicalReaction>
</comment>
<evidence type="ECO:0000256" key="22">
    <source>
        <dbReference type="ARBA" id="ARBA00048074"/>
    </source>
</evidence>
<keyword evidence="27" id="KW-1185">Reference proteome</keyword>
<accession>A0A7T1T4C5</accession>
<keyword evidence="10" id="KW-0443">Lipid metabolism</keyword>
<dbReference type="GO" id="GO:0016020">
    <property type="term" value="C:membrane"/>
    <property type="evidence" value="ECO:0007669"/>
    <property type="project" value="UniProtKB-SubCell"/>
</dbReference>
<keyword evidence="5" id="KW-0963">Cytoplasm</keyword>
<evidence type="ECO:0000256" key="19">
    <source>
        <dbReference type="ARBA" id="ARBA00047588"/>
    </source>
</evidence>
<evidence type="ECO:0000313" key="27">
    <source>
        <dbReference type="Proteomes" id="UP000595046"/>
    </source>
</evidence>
<comment type="catalytic activity">
    <reaction evidence="22">
        <text>dodecanoyl-CoA + H2O = dodecanoate + CoA + H(+)</text>
        <dbReference type="Rhea" id="RHEA:30135"/>
        <dbReference type="ChEBI" id="CHEBI:15377"/>
        <dbReference type="ChEBI" id="CHEBI:15378"/>
        <dbReference type="ChEBI" id="CHEBI:18262"/>
        <dbReference type="ChEBI" id="CHEBI:57287"/>
        <dbReference type="ChEBI" id="CHEBI:57375"/>
    </reaction>
    <physiologicalReaction direction="left-to-right" evidence="22">
        <dbReference type="Rhea" id="RHEA:30136"/>
    </physiologicalReaction>
</comment>
<evidence type="ECO:0000256" key="20">
    <source>
        <dbReference type="ARBA" id="ARBA00047734"/>
    </source>
</evidence>
<comment type="catalytic activity">
    <reaction evidence="21">
        <text>decanoyl-CoA + H2O = decanoate + CoA + H(+)</text>
        <dbReference type="Rhea" id="RHEA:40059"/>
        <dbReference type="ChEBI" id="CHEBI:15377"/>
        <dbReference type="ChEBI" id="CHEBI:15378"/>
        <dbReference type="ChEBI" id="CHEBI:27689"/>
        <dbReference type="ChEBI" id="CHEBI:57287"/>
        <dbReference type="ChEBI" id="CHEBI:61430"/>
    </reaction>
    <physiologicalReaction direction="left-to-right" evidence="21">
        <dbReference type="Rhea" id="RHEA:40060"/>
    </physiologicalReaction>
</comment>
<evidence type="ECO:0000256" key="15">
    <source>
        <dbReference type="ARBA" id="ARBA00038456"/>
    </source>
</evidence>
<evidence type="ECO:0000256" key="11">
    <source>
        <dbReference type="ARBA" id="ARBA00023136"/>
    </source>
</evidence>
<reference evidence="27" key="1">
    <citation type="submission" date="2020-02" db="EMBL/GenBank/DDBJ databases">
        <title>Streptomyces sp. ASO4wet.</title>
        <authorList>
            <person name="Risdian C."/>
            <person name="Landwehr W."/>
            <person name="Schupp P."/>
            <person name="Wink J."/>
        </authorList>
    </citation>
    <scope>NUCLEOTIDE SEQUENCE [LARGE SCALE GENOMIC DNA]</scope>
    <source>
        <strain evidence="27">ASO4wet</strain>
    </source>
</reference>
<evidence type="ECO:0000256" key="10">
    <source>
        <dbReference type="ARBA" id="ARBA00023098"/>
    </source>
</evidence>
<dbReference type="PANTHER" id="PTHR12418">
    <property type="entry name" value="ACYL-COENZYME A THIOESTERASE THEM4"/>
    <property type="match status" value="1"/>
</dbReference>
<dbReference type="CDD" id="cd03443">
    <property type="entry name" value="PaaI_thioesterase"/>
    <property type="match status" value="1"/>
</dbReference>
<evidence type="ECO:0000256" key="5">
    <source>
        <dbReference type="ARBA" id="ARBA00022490"/>
    </source>
</evidence>
<comment type="catalytic activity">
    <reaction evidence="20">
        <text>hexadecanoyl-CoA + H2O = hexadecanoate + CoA + H(+)</text>
        <dbReference type="Rhea" id="RHEA:16645"/>
        <dbReference type="ChEBI" id="CHEBI:7896"/>
        <dbReference type="ChEBI" id="CHEBI:15377"/>
        <dbReference type="ChEBI" id="CHEBI:15378"/>
        <dbReference type="ChEBI" id="CHEBI:57287"/>
        <dbReference type="ChEBI" id="CHEBI:57379"/>
        <dbReference type="EC" id="3.1.2.2"/>
    </reaction>
    <physiologicalReaction direction="left-to-right" evidence="20">
        <dbReference type="Rhea" id="RHEA:16646"/>
    </physiologicalReaction>
</comment>
<organism evidence="26 27">
    <name type="scientific">Streptomyces bathyalis</name>
    <dbReference type="NCBI Taxonomy" id="2710756"/>
    <lineage>
        <taxon>Bacteria</taxon>
        <taxon>Bacillati</taxon>
        <taxon>Actinomycetota</taxon>
        <taxon>Actinomycetes</taxon>
        <taxon>Kitasatosporales</taxon>
        <taxon>Streptomycetaceae</taxon>
        <taxon>Streptomyces</taxon>
    </lineage>
</organism>
<dbReference type="Proteomes" id="UP000595046">
    <property type="component" value="Chromosome"/>
</dbReference>
<comment type="similarity">
    <text evidence="15">Belongs to the THEM4/THEM5 thioesterase family.</text>
</comment>
<dbReference type="GO" id="GO:0006631">
    <property type="term" value="P:fatty acid metabolic process"/>
    <property type="evidence" value="ECO:0007669"/>
    <property type="project" value="UniProtKB-KW"/>
</dbReference>
<keyword evidence="6" id="KW-0053">Apoptosis</keyword>
<dbReference type="Gene3D" id="3.10.129.10">
    <property type="entry name" value="Hotdog Thioesterase"/>
    <property type="match status" value="1"/>
</dbReference>
<name>A0A7T1T4C5_9ACTN</name>
<evidence type="ECO:0000256" key="21">
    <source>
        <dbReference type="ARBA" id="ARBA00047969"/>
    </source>
</evidence>
<feature type="region of interest" description="Disordered" evidence="24">
    <location>
        <begin position="1"/>
        <end position="73"/>
    </location>
</feature>
<keyword evidence="9" id="KW-0809">Transit peptide</keyword>
<feature type="domain" description="Thioesterase" evidence="25">
    <location>
        <begin position="122"/>
        <end position="189"/>
    </location>
</feature>
<dbReference type="Pfam" id="PF03061">
    <property type="entry name" value="4HBT"/>
    <property type="match status" value="1"/>
</dbReference>
<evidence type="ECO:0000256" key="4">
    <source>
        <dbReference type="ARBA" id="ARBA00022475"/>
    </source>
</evidence>
<evidence type="ECO:0000256" key="13">
    <source>
        <dbReference type="ARBA" id="ARBA00035852"/>
    </source>
</evidence>
<dbReference type="GO" id="GO:0016787">
    <property type="term" value="F:hydrolase activity"/>
    <property type="evidence" value="ECO:0007669"/>
    <property type="project" value="UniProtKB-KW"/>
</dbReference>
<dbReference type="EC" id="3.1.2.2" evidence="16"/>
<evidence type="ECO:0000256" key="14">
    <source>
        <dbReference type="ARBA" id="ARBA00037002"/>
    </source>
</evidence>
<dbReference type="EMBL" id="CP048882">
    <property type="protein sequence ID" value="QPP06149.1"/>
    <property type="molecule type" value="Genomic_DNA"/>
</dbReference>
<evidence type="ECO:0000256" key="23">
    <source>
        <dbReference type="ARBA" id="ARBA00048180"/>
    </source>
</evidence>
<evidence type="ECO:0000256" key="18">
    <source>
        <dbReference type="ARBA" id="ARBA00043210"/>
    </source>
</evidence>
<sequence length="241" mass="25527">MRPACHARTRPRTGVRVPSSSSAVNSAVRSAHVSTARPRNTPETSGRHHPPKTSLTPPPGAGAAVRHPDAPAPGELLGSHYGQCFGCGADQAHGLHLEIRAGEGVDVTAEFRVRPVHQGAPGLAHGGVLSTALDETMGSLCWLMHTIMVTGRLETDFVRPVPVDTVLHLSATASAVQGRKVFTRATGRIGGPDGPVAVRAEALFIKVQVEHFTDHGRDEEIKAAMADPDQVRRARAFEVNP</sequence>